<dbReference type="InterPro" id="IPR024551">
    <property type="entry name" value="AspAT_Ic"/>
</dbReference>
<dbReference type="InterPro" id="IPR015422">
    <property type="entry name" value="PyrdxlP-dep_Trfase_small"/>
</dbReference>
<dbReference type="InterPro" id="IPR015421">
    <property type="entry name" value="PyrdxlP-dep_Trfase_major"/>
</dbReference>
<reference evidence="1" key="2">
    <citation type="journal article" date="2021" name="PeerJ">
        <title>Extensive microbial diversity within the chicken gut microbiome revealed by metagenomics and culture.</title>
        <authorList>
            <person name="Gilroy R."/>
            <person name="Ravi A."/>
            <person name="Getino M."/>
            <person name="Pursley I."/>
            <person name="Horton D.L."/>
            <person name="Alikhan N.F."/>
            <person name="Baker D."/>
            <person name="Gharbi K."/>
            <person name="Hall N."/>
            <person name="Watson M."/>
            <person name="Adriaenssens E.M."/>
            <person name="Foster-Nyarko E."/>
            <person name="Jarju S."/>
            <person name="Secka A."/>
            <person name="Antonio M."/>
            <person name="Oren A."/>
            <person name="Chaudhuri R.R."/>
            <person name="La Ragione R."/>
            <person name="Hildebrand F."/>
            <person name="Pallen M.J."/>
        </authorList>
    </citation>
    <scope>NUCLEOTIDE SEQUENCE</scope>
    <source>
        <strain evidence="1">ChiHjej9B8-7071</strain>
    </source>
</reference>
<dbReference type="Gene3D" id="3.40.640.10">
    <property type="entry name" value="Type I PLP-dependent aspartate aminotransferase-like (Major domain)"/>
    <property type="match status" value="1"/>
</dbReference>
<dbReference type="InterPro" id="IPR015424">
    <property type="entry name" value="PyrdxlP-dep_Trfase"/>
</dbReference>
<name>A0A9D1D7Q1_9FIRM</name>
<keyword evidence="1" id="KW-0032">Aminotransferase</keyword>
<dbReference type="Pfam" id="PF12897">
    <property type="entry name" value="Asp_aminotransf"/>
    <property type="match status" value="1"/>
</dbReference>
<proteinExistence type="predicted"/>
<dbReference type="GO" id="GO:0004069">
    <property type="term" value="F:L-aspartate:2-oxoglutarate aminotransferase activity"/>
    <property type="evidence" value="ECO:0007669"/>
    <property type="project" value="InterPro"/>
</dbReference>
<dbReference type="Gene3D" id="3.90.1150.10">
    <property type="entry name" value="Aspartate Aminotransferase, domain 1"/>
    <property type="match status" value="1"/>
</dbReference>
<evidence type="ECO:0000313" key="1">
    <source>
        <dbReference type="EMBL" id="HIR09893.1"/>
    </source>
</evidence>
<dbReference type="SUPFAM" id="SSF53383">
    <property type="entry name" value="PLP-dependent transferases"/>
    <property type="match status" value="1"/>
</dbReference>
<dbReference type="CDD" id="cd00609">
    <property type="entry name" value="AAT_like"/>
    <property type="match status" value="1"/>
</dbReference>
<comment type="caution">
    <text evidence="1">The sequence shown here is derived from an EMBL/GenBank/DDBJ whole genome shotgun (WGS) entry which is preliminary data.</text>
</comment>
<evidence type="ECO:0000313" key="2">
    <source>
        <dbReference type="Proteomes" id="UP000824258"/>
    </source>
</evidence>
<gene>
    <name evidence="1" type="ORF">IAA70_05785</name>
</gene>
<dbReference type="PANTHER" id="PTHR43799:SF1">
    <property type="entry name" value="ASPARTATE AMINOTRANSFERASE"/>
    <property type="match status" value="1"/>
</dbReference>
<dbReference type="EMBL" id="DVGD01000186">
    <property type="protein sequence ID" value="HIR09893.1"/>
    <property type="molecule type" value="Genomic_DNA"/>
</dbReference>
<dbReference type="Proteomes" id="UP000824258">
    <property type="component" value="Unassembled WGS sequence"/>
</dbReference>
<keyword evidence="1" id="KW-0808">Transferase</keyword>
<sequence>MCATYESLSKKQRQAEFTKVKSHFDSLKELGLKLNMARGKPGKEQLDLVSDILTVMVSPADCVSDGVDVRNYGELTGIPAAKRLFADILGCKPEECIIGGNASLTLMYDTISKAYTHGLLHSETPWSKLDKVKFLCPAPGYDRHFKITESFGAEMIVVPMTEAGPDMDLVEELVKDEAVKGMWCVPKYSNPDGIIYSDETIKRIANLKPAAKDFTLMWDNAYCVHEFDGDFVPFADIISLCREAGNPDMVWEFASTSKITFPGAGVSVMASSVENVAYMEKLLTVQTISYDKVNQLRHVKYLKDKAHTLALMKRHAEILRPKFQCVLRWLDQEIAPLGIATWQRPKGGYFVSVNTAPGLAKRTLALCKEAGVVMTGAGATFPYGKDPKDSNIRIAPSLPPVAELEQAMDVFCTCLKLAALEQA</sequence>
<organism evidence="1 2">
    <name type="scientific">Candidatus Avoscillospira stercoripullorum</name>
    <dbReference type="NCBI Taxonomy" id="2840709"/>
    <lineage>
        <taxon>Bacteria</taxon>
        <taxon>Bacillati</taxon>
        <taxon>Bacillota</taxon>
        <taxon>Clostridia</taxon>
        <taxon>Eubacteriales</taxon>
        <taxon>Oscillospiraceae</taxon>
        <taxon>Oscillospiraceae incertae sedis</taxon>
        <taxon>Candidatus Avoscillospira</taxon>
    </lineage>
</organism>
<protein>
    <submittedName>
        <fullName evidence="1">Aminotransferase class I/II-fold pyridoxal phosphate-dependent enzyme</fullName>
    </submittedName>
</protein>
<accession>A0A9D1D7Q1</accession>
<dbReference type="PANTHER" id="PTHR43799">
    <property type="entry name" value="AMINOTRANSFERASE, PUTATIVE-RELATED"/>
    <property type="match status" value="1"/>
</dbReference>
<reference evidence="1" key="1">
    <citation type="submission" date="2020-10" db="EMBL/GenBank/DDBJ databases">
        <authorList>
            <person name="Gilroy R."/>
        </authorList>
    </citation>
    <scope>NUCLEOTIDE SEQUENCE</scope>
    <source>
        <strain evidence="1">ChiHjej9B8-7071</strain>
    </source>
</reference>
<dbReference type="AlphaFoldDB" id="A0A9D1D7Q1"/>